<gene>
    <name evidence="1" type="ORF">PTTG_11087</name>
</gene>
<dbReference type="OrthoDB" id="2507110at2759"/>
<sequence length="114" mass="13368">ELLNPYVTNHLEYYPHDPCGDPIDSLCQSFKWREDLPREVRVQMVYNKKRHYYIYEPTRLISGEVVIPTFFYKSKGKLYAKCCEPEFRPNASGKGFDLIMPAEISFANIANQRA</sequence>
<reference evidence="2" key="4">
    <citation type="submission" date="2025-05" db="UniProtKB">
        <authorList>
            <consortium name="EnsemblFungi"/>
        </authorList>
    </citation>
    <scope>IDENTIFICATION</scope>
    <source>
        <strain evidence="2">isolate 1-1 / race 1 (BBBD)</strain>
    </source>
</reference>
<dbReference type="Proteomes" id="UP000005240">
    <property type="component" value="Unassembled WGS sequence"/>
</dbReference>
<dbReference type="STRING" id="630390.A0A0C4FCY3"/>
<evidence type="ECO:0000313" key="2">
    <source>
        <dbReference type="EnsemblFungi" id="PTTG_11087-t43_1-p1"/>
    </source>
</evidence>
<keyword evidence="3" id="KW-1185">Reference proteome</keyword>
<dbReference type="PANTHER" id="PTHR31912">
    <property type="entry name" value="IP13529P"/>
    <property type="match status" value="1"/>
</dbReference>
<reference evidence="1" key="1">
    <citation type="submission" date="2009-11" db="EMBL/GenBank/DDBJ databases">
        <authorList>
            <consortium name="The Broad Institute Genome Sequencing Platform"/>
            <person name="Ward D."/>
            <person name="Feldgarden M."/>
            <person name="Earl A."/>
            <person name="Young S.K."/>
            <person name="Zeng Q."/>
            <person name="Koehrsen M."/>
            <person name="Alvarado L."/>
            <person name="Berlin A."/>
            <person name="Bochicchio J."/>
            <person name="Borenstein D."/>
            <person name="Chapman S.B."/>
            <person name="Chen Z."/>
            <person name="Engels R."/>
            <person name="Freedman E."/>
            <person name="Gellesch M."/>
            <person name="Goldberg J."/>
            <person name="Griggs A."/>
            <person name="Gujja S."/>
            <person name="Heilman E."/>
            <person name="Heiman D."/>
            <person name="Hepburn T."/>
            <person name="Howarth C."/>
            <person name="Jen D."/>
            <person name="Larson L."/>
            <person name="Lewis B."/>
            <person name="Mehta T."/>
            <person name="Park D."/>
            <person name="Pearson M."/>
            <person name="Roberts A."/>
            <person name="Saif S."/>
            <person name="Shea T."/>
            <person name="Shenoy N."/>
            <person name="Sisk P."/>
            <person name="Stolte C."/>
            <person name="Sykes S."/>
            <person name="Thomson T."/>
            <person name="Walk T."/>
            <person name="White J."/>
            <person name="Yandava C."/>
            <person name="Izard J."/>
            <person name="Baranova O.V."/>
            <person name="Blanton J.M."/>
            <person name="Tanner A.C."/>
            <person name="Dewhirst F.E."/>
            <person name="Haas B."/>
            <person name="Nusbaum C."/>
            <person name="Birren B."/>
        </authorList>
    </citation>
    <scope>NUCLEOTIDE SEQUENCE [LARGE SCALE GENOMIC DNA]</scope>
    <source>
        <strain evidence="1">1-1 BBBD Race 1</strain>
    </source>
</reference>
<reference evidence="1" key="2">
    <citation type="submission" date="2016-05" db="EMBL/GenBank/DDBJ databases">
        <title>Comparative analysis highlights variable genome content of wheat rusts and divergence of the mating loci.</title>
        <authorList>
            <person name="Cuomo C.A."/>
            <person name="Bakkeren G."/>
            <person name="Szabo L."/>
            <person name="Khalil H."/>
            <person name="Joly D."/>
            <person name="Goldberg J."/>
            <person name="Young S."/>
            <person name="Zeng Q."/>
            <person name="Fellers J."/>
        </authorList>
    </citation>
    <scope>NUCLEOTIDE SEQUENCE [LARGE SCALE GENOMIC DNA]</scope>
    <source>
        <strain evidence="1">1-1 BBBD Race 1</strain>
    </source>
</reference>
<dbReference type="EMBL" id="ADAS02000047">
    <property type="protein sequence ID" value="OAV93786.1"/>
    <property type="molecule type" value="Genomic_DNA"/>
</dbReference>
<protein>
    <submittedName>
        <fullName evidence="1 2">Uncharacterized protein</fullName>
    </submittedName>
</protein>
<proteinExistence type="predicted"/>
<evidence type="ECO:0000313" key="3">
    <source>
        <dbReference type="Proteomes" id="UP000005240"/>
    </source>
</evidence>
<name>A0A0C4FCY3_PUCT1</name>
<dbReference type="EnsemblFungi" id="PTTG_11087-t43_1">
    <property type="protein sequence ID" value="PTTG_11087-t43_1-p1"/>
    <property type="gene ID" value="PTTG_11087"/>
</dbReference>
<dbReference type="AlphaFoldDB" id="A0A0C4FCY3"/>
<reference evidence="2 3" key="3">
    <citation type="journal article" date="2017" name="G3 (Bethesda)">
        <title>Comparative analysis highlights variable genome content of wheat rusts and divergence of the mating loci.</title>
        <authorList>
            <person name="Cuomo C.A."/>
            <person name="Bakkeren G."/>
            <person name="Khalil H.B."/>
            <person name="Panwar V."/>
            <person name="Joly D."/>
            <person name="Linning R."/>
            <person name="Sakthikumar S."/>
            <person name="Song X."/>
            <person name="Adiconis X."/>
            <person name="Fan L."/>
            <person name="Goldberg J.M."/>
            <person name="Levin J.Z."/>
            <person name="Young S."/>
            <person name="Zeng Q."/>
            <person name="Anikster Y."/>
            <person name="Bruce M."/>
            <person name="Wang M."/>
            <person name="Yin C."/>
            <person name="McCallum B."/>
            <person name="Szabo L.J."/>
            <person name="Hulbert S."/>
            <person name="Chen X."/>
            <person name="Fellers J.P."/>
        </authorList>
    </citation>
    <scope>NUCLEOTIDE SEQUENCE</scope>
    <source>
        <strain evidence="2">isolate 1-1 / race 1 (BBBD)</strain>
        <strain evidence="3">Isolate 1-1 / race 1 (BBBD)</strain>
    </source>
</reference>
<organism evidence="2 3">
    <name type="scientific">Puccinia triticina (isolate 1-1 / race 1 (BBBD))</name>
    <name type="common">Brown leaf rust fungus</name>
    <dbReference type="NCBI Taxonomy" id="630390"/>
    <lineage>
        <taxon>Eukaryota</taxon>
        <taxon>Fungi</taxon>
        <taxon>Dikarya</taxon>
        <taxon>Basidiomycota</taxon>
        <taxon>Pucciniomycotina</taxon>
        <taxon>Pucciniomycetes</taxon>
        <taxon>Pucciniales</taxon>
        <taxon>Pucciniaceae</taxon>
        <taxon>Puccinia</taxon>
    </lineage>
</organism>
<evidence type="ECO:0000313" key="1">
    <source>
        <dbReference type="EMBL" id="OAV93786.1"/>
    </source>
</evidence>
<accession>A0A0C4FCY3</accession>
<dbReference type="PANTHER" id="PTHR31912:SF34">
    <property type="entry name" value="NOTOCHORD-RELATED PROTEIN"/>
    <property type="match status" value="1"/>
</dbReference>
<dbReference type="VEuPathDB" id="FungiDB:PTTG_11087"/>